<feature type="transmembrane region" description="Helical" evidence="15">
    <location>
        <begin position="144"/>
        <end position="164"/>
    </location>
</feature>
<dbReference type="Pfam" id="PF00672">
    <property type="entry name" value="HAMP"/>
    <property type="match status" value="1"/>
</dbReference>
<gene>
    <name evidence="18" type="ORF">SAMN06295900_1128</name>
</gene>
<keyword evidence="5" id="KW-0997">Cell inner membrane</keyword>
<dbReference type="OrthoDB" id="9804645at2"/>
<evidence type="ECO:0000256" key="15">
    <source>
        <dbReference type="SAM" id="Phobius"/>
    </source>
</evidence>
<feature type="domain" description="HAMP" evidence="17">
    <location>
        <begin position="164"/>
        <end position="216"/>
    </location>
</feature>
<keyword evidence="11" id="KW-0067">ATP-binding</keyword>
<keyword evidence="7" id="KW-0808">Transferase</keyword>
<comment type="catalytic activity">
    <reaction evidence="1">
        <text>ATP + protein L-histidine = ADP + protein N-phospho-L-histidine.</text>
        <dbReference type="EC" id="2.7.13.3"/>
    </reaction>
</comment>
<sequence length="420" mass="47153">MRAKTINRIDTLFVRLSLMTIGLIVLVHLTSLWMVERERGRMDVQRMARELMLAAQLHDDERYSSLELAKTLGVRYVYASEPKIPGCAPPCSERSGPFGDDLMERLPAGSNVLIDTQANMLWVRIAHAQYWIEMPASLVAPGRFFGASAVMLLLAVAIAVVGAWRMQRPIRELARAAREFRLARRVQHVRLRGPLELKELIGDFNDMVVELERTERERSMMLAGVAHDLRAPITRMQVRADILTDTDHRLGFLRDTESLSRIVTQFLDYARESKEEATRVRVDDYCRQHYDSGDSDDPLIRLHLRAGDGFSLPGVDLDRLLSNLIENALTYGEPPVEISTSRHGDRYVLSVRDHGPGIPEAQMERALRPFVRLDAARGGDAHCGLGLAIVRRLARRNAGTLEASNAKGGGFCLALSFPIP</sequence>
<reference evidence="19" key="1">
    <citation type="submission" date="2017-04" db="EMBL/GenBank/DDBJ databases">
        <authorList>
            <person name="Varghese N."/>
            <person name="Submissions S."/>
        </authorList>
    </citation>
    <scope>NUCLEOTIDE SEQUENCE [LARGE SCALE GENOMIC DNA]</scope>
    <source>
        <strain evidence="19">Ballard 720</strain>
    </source>
</reference>
<dbReference type="GO" id="GO:0005524">
    <property type="term" value="F:ATP binding"/>
    <property type="evidence" value="ECO:0007669"/>
    <property type="project" value="UniProtKB-KW"/>
</dbReference>
<dbReference type="CDD" id="cd06225">
    <property type="entry name" value="HAMP"/>
    <property type="match status" value="1"/>
</dbReference>
<dbReference type="GO" id="GO:0000155">
    <property type="term" value="F:phosphorelay sensor kinase activity"/>
    <property type="evidence" value="ECO:0007669"/>
    <property type="project" value="InterPro"/>
</dbReference>
<dbReference type="SMART" id="SM00388">
    <property type="entry name" value="HisKA"/>
    <property type="match status" value="1"/>
</dbReference>
<keyword evidence="8 15" id="KW-0812">Transmembrane</keyword>
<dbReference type="Pfam" id="PF02518">
    <property type="entry name" value="HATPase_c"/>
    <property type="match status" value="1"/>
</dbReference>
<evidence type="ECO:0000259" key="17">
    <source>
        <dbReference type="PROSITE" id="PS50885"/>
    </source>
</evidence>
<evidence type="ECO:0000256" key="5">
    <source>
        <dbReference type="ARBA" id="ARBA00022519"/>
    </source>
</evidence>
<organism evidence="18 19">
    <name type="scientific">Trinickia caryophylli</name>
    <name type="common">Paraburkholderia caryophylli</name>
    <dbReference type="NCBI Taxonomy" id="28094"/>
    <lineage>
        <taxon>Bacteria</taxon>
        <taxon>Pseudomonadati</taxon>
        <taxon>Pseudomonadota</taxon>
        <taxon>Betaproteobacteria</taxon>
        <taxon>Burkholderiales</taxon>
        <taxon>Burkholderiaceae</taxon>
        <taxon>Trinickia</taxon>
    </lineage>
</organism>
<feature type="transmembrane region" description="Helical" evidence="15">
    <location>
        <begin position="12"/>
        <end position="35"/>
    </location>
</feature>
<dbReference type="AlphaFoldDB" id="A0A1X7FVX5"/>
<dbReference type="EC" id="2.7.13.3" evidence="3"/>
<evidence type="ECO:0000256" key="10">
    <source>
        <dbReference type="ARBA" id="ARBA00022777"/>
    </source>
</evidence>
<keyword evidence="14 15" id="KW-0472">Membrane</keyword>
<dbReference type="InterPro" id="IPR003660">
    <property type="entry name" value="HAMP_dom"/>
</dbReference>
<proteinExistence type="predicted"/>
<evidence type="ECO:0000256" key="8">
    <source>
        <dbReference type="ARBA" id="ARBA00022692"/>
    </source>
</evidence>
<evidence type="ECO:0000256" key="7">
    <source>
        <dbReference type="ARBA" id="ARBA00022679"/>
    </source>
</evidence>
<dbReference type="CDD" id="cd00082">
    <property type="entry name" value="HisKA"/>
    <property type="match status" value="1"/>
</dbReference>
<evidence type="ECO:0000256" key="13">
    <source>
        <dbReference type="ARBA" id="ARBA00023012"/>
    </source>
</evidence>
<evidence type="ECO:0000256" key="9">
    <source>
        <dbReference type="ARBA" id="ARBA00022741"/>
    </source>
</evidence>
<comment type="subcellular location">
    <subcellularLocation>
        <location evidence="2">Cell inner membrane</location>
        <topology evidence="2">Multi-pass membrane protein</topology>
    </subcellularLocation>
</comment>
<dbReference type="InterPro" id="IPR050980">
    <property type="entry name" value="2C_sensor_his_kinase"/>
</dbReference>
<dbReference type="GO" id="GO:0005886">
    <property type="term" value="C:plasma membrane"/>
    <property type="evidence" value="ECO:0007669"/>
    <property type="project" value="UniProtKB-SubCell"/>
</dbReference>
<protein>
    <recommendedName>
        <fullName evidence="3">histidine kinase</fullName>
        <ecNumber evidence="3">2.7.13.3</ecNumber>
    </recommendedName>
</protein>
<dbReference type="SMART" id="SM00387">
    <property type="entry name" value="HATPase_c"/>
    <property type="match status" value="1"/>
</dbReference>
<dbReference type="PROSITE" id="PS50885">
    <property type="entry name" value="HAMP"/>
    <property type="match status" value="1"/>
</dbReference>
<dbReference type="PRINTS" id="PR00344">
    <property type="entry name" value="BCTRLSENSOR"/>
</dbReference>
<dbReference type="InterPro" id="IPR004358">
    <property type="entry name" value="Sig_transdc_His_kin-like_C"/>
</dbReference>
<evidence type="ECO:0000313" key="18">
    <source>
        <dbReference type="EMBL" id="SMF59645.1"/>
    </source>
</evidence>
<evidence type="ECO:0000256" key="11">
    <source>
        <dbReference type="ARBA" id="ARBA00022840"/>
    </source>
</evidence>
<dbReference type="InterPro" id="IPR036097">
    <property type="entry name" value="HisK_dim/P_sf"/>
</dbReference>
<dbReference type="CDD" id="cd00075">
    <property type="entry name" value="HATPase"/>
    <property type="match status" value="1"/>
</dbReference>
<dbReference type="GeneID" id="95551877"/>
<dbReference type="STRING" id="28094.SAMN06295900_1128"/>
<dbReference type="InterPro" id="IPR005467">
    <property type="entry name" value="His_kinase_dom"/>
</dbReference>
<evidence type="ECO:0000256" key="6">
    <source>
        <dbReference type="ARBA" id="ARBA00022553"/>
    </source>
</evidence>
<dbReference type="PANTHER" id="PTHR44936:SF5">
    <property type="entry name" value="SENSOR HISTIDINE KINASE ENVZ"/>
    <property type="match status" value="1"/>
</dbReference>
<dbReference type="Pfam" id="PF00512">
    <property type="entry name" value="HisKA"/>
    <property type="match status" value="1"/>
</dbReference>
<keyword evidence="19" id="KW-1185">Reference proteome</keyword>
<dbReference type="PANTHER" id="PTHR44936">
    <property type="entry name" value="SENSOR PROTEIN CREC"/>
    <property type="match status" value="1"/>
</dbReference>
<dbReference type="Gene3D" id="1.10.287.130">
    <property type="match status" value="1"/>
</dbReference>
<dbReference type="SMART" id="SM00304">
    <property type="entry name" value="HAMP"/>
    <property type="match status" value="1"/>
</dbReference>
<keyword evidence="12 15" id="KW-1133">Transmembrane helix</keyword>
<evidence type="ECO:0000256" key="12">
    <source>
        <dbReference type="ARBA" id="ARBA00022989"/>
    </source>
</evidence>
<dbReference type="InterPro" id="IPR003661">
    <property type="entry name" value="HisK_dim/P_dom"/>
</dbReference>
<evidence type="ECO:0000256" key="14">
    <source>
        <dbReference type="ARBA" id="ARBA00023136"/>
    </source>
</evidence>
<evidence type="ECO:0000256" key="3">
    <source>
        <dbReference type="ARBA" id="ARBA00012438"/>
    </source>
</evidence>
<keyword evidence="13" id="KW-0902">Two-component regulatory system</keyword>
<evidence type="ECO:0000259" key="16">
    <source>
        <dbReference type="PROSITE" id="PS50109"/>
    </source>
</evidence>
<dbReference type="SUPFAM" id="SSF55874">
    <property type="entry name" value="ATPase domain of HSP90 chaperone/DNA topoisomerase II/histidine kinase"/>
    <property type="match status" value="1"/>
</dbReference>
<dbReference type="RefSeq" id="WP_085229102.1">
    <property type="nucleotide sequence ID" value="NZ_BSQD01000012.1"/>
</dbReference>
<evidence type="ECO:0000256" key="2">
    <source>
        <dbReference type="ARBA" id="ARBA00004429"/>
    </source>
</evidence>
<dbReference type="Gene3D" id="3.30.565.10">
    <property type="entry name" value="Histidine kinase-like ATPase, C-terminal domain"/>
    <property type="match status" value="1"/>
</dbReference>
<evidence type="ECO:0000256" key="1">
    <source>
        <dbReference type="ARBA" id="ARBA00000085"/>
    </source>
</evidence>
<feature type="domain" description="Histidine kinase" evidence="16">
    <location>
        <begin position="224"/>
        <end position="420"/>
    </location>
</feature>
<accession>A0A1X7FVX5</accession>
<dbReference type="EMBL" id="FXAH01000012">
    <property type="protein sequence ID" value="SMF59645.1"/>
    <property type="molecule type" value="Genomic_DNA"/>
</dbReference>
<keyword evidence="6" id="KW-0597">Phosphoprotein</keyword>
<keyword evidence="4" id="KW-1003">Cell membrane</keyword>
<evidence type="ECO:0000256" key="4">
    <source>
        <dbReference type="ARBA" id="ARBA00022475"/>
    </source>
</evidence>
<keyword evidence="10 18" id="KW-0418">Kinase</keyword>
<dbReference type="Proteomes" id="UP000192911">
    <property type="component" value="Unassembled WGS sequence"/>
</dbReference>
<dbReference type="InterPro" id="IPR036890">
    <property type="entry name" value="HATPase_C_sf"/>
</dbReference>
<keyword evidence="9" id="KW-0547">Nucleotide-binding</keyword>
<dbReference type="PROSITE" id="PS50109">
    <property type="entry name" value="HIS_KIN"/>
    <property type="match status" value="1"/>
</dbReference>
<name>A0A1X7FVX5_TRICW</name>
<dbReference type="SUPFAM" id="SSF47384">
    <property type="entry name" value="Homodimeric domain of signal transducing histidine kinase"/>
    <property type="match status" value="1"/>
</dbReference>
<dbReference type="InterPro" id="IPR003594">
    <property type="entry name" value="HATPase_dom"/>
</dbReference>
<evidence type="ECO:0000313" key="19">
    <source>
        <dbReference type="Proteomes" id="UP000192911"/>
    </source>
</evidence>